<comment type="catalytic activity">
    <reaction evidence="4">
        <text>3-O-(N-acetyl-beta-D-glucosaminyl)-L-seryl-[protein] + H2O = N-acetyl-D-glucosamine + L-seryl-[protein]</text>
        <dbReference type="Rhea" id="RHEA:48876"/>
        <dbReference type="Rhea" id="RHEA-COMP:9863"/>
        <dbReference type="Rhea" id="RHEA-COMP:12251"/>
        <dbReference type="ChEBI" id="CHEBI:15377"/>
        <dbReference type="ChEBI" id="CHEBI:29999"/>
        <dbReference type="ChEBI" id="CHEBI:90838"/>
        <dbReference type="ChEBI" id="CHEBI:506227"/>
        <dbReference type="EC" id="3.2.1.169"/>
    </reaction>
</comment>
<proteinExistence type="predicted"/>
<evidence type="ECO:0000256" key="8">
    <source>
        <dbReference type="SAM" id="MobiDB-lite"/>
    </source>
</evidence>
<evidence type="ECO:0000256" key="7">
    <source>
        <dbReference type="ARBA" id="ARBA00076634"/>
    </source>
</evidence>
<keyword evidence="1" id="KW-0378">Hydrolase</keyword>
<dbReference type="AlphaFoldDB" id="A0A7R8W3R9"/>
<dbReference type="GO" id="GO:0102571">
    <property type="term" value="F:[protein]-3-O-(N-acetyl-D-glucosaminyl)-L-serine/L-threonine O-N-acetyl-alpha-D-glucosaminase activity"/>
    <property type="evidence" value="ECO:0007669"/>
    <property type="project" value="UniProtKB-EC"/>
</dbReference>
<dbReference type="Gene3D" id="3.20.20.80">
    <property type="entry name" value="Glycosidases"/>
    <property type="match status" value="1"/>
</dbReference>
<feature type="region of interest" description="Disordered" evidence="8">
    <location>
        <begin position="308"/>
        <end position="332"/>
    </location>
</feature>
<evidence type="ECO:0000256" key="2">
    <source>
        <dbReference type="ARBA" id="ARBA00023295"/>
    </source>
</evidence>
<sequence>MSSESPTLHSKPSRRRQRFSTPLKSEEFICGVVEGFYGKPWTTEQRKDLFAKLQKWGINSYLYAPKDDYKHRAFWRVLYTVEEAEHLSSLIKAAKEHDVTFYFAVSPGLDITYSSPKDVAALKRKLDQVKEFGCEAFALLFDDIVPEMSKSDKEVFQTFAHAQVSVTNDIYQHLGSAKFLFCPTQYCGSMAIPDVMNSEYLSIVGEKLDRAIDIFWTGAKVISKQITLESIEQLGEILRRPPVIWDNLHANDYDHKRVFLGPYSGRSPNLIPYLRGVLSNPNCEYECNFVGIHTLAQWVRCYEEAKRDTSTEDPESQPEFEDDGPRDLPGDVYHPRRALKLALLEWAEEFKRPRVAAGAITMRSNPLPNVLPLLPPKSPTPPVETEAPPVVTAPVDDSSLPIVQVNSCDSETIMKTQESSPCHDDVGEAVLSSPTVETVQDQNTVLVAPVPEAASALTEVPPIGSPPTEATPECVLGPSSSEGCEPMDLGSTTTLPTLNTTDSGLGGVGNEIMDDEETSSEGISSAGTVSPIGSSNYDDYKGTLSVDDLMLLVDLFYLPFEHGAAGLQLLNEFHWLKMNAKLASEARKEPGMCRAEVQEWIERAAKFGVLDESLKRILVRLSQCPNRSLVFDLYPFVWDIRGVVSLLNSYVKWLGTVALPDSYSSFVVGMHTWFAKGWKESFMSGDQEPWVFRGGLIADLQRLIPVNSPNDLFVYSIPPSPLTKFYTIRQYRFSEEGQVYEICRQSCNDGEPADAIFDTKKDLIPDRVLGGYLTLSPEFCFVVEDDRGNLCGYAVAALNARKFRNAVHVAWLPELRRKYPMESGINPAIEEMILLVHSDLPDIPDSVYKAHNSVVRLAVLRCVQDVSIPKRLLTCLLAALRSQGSFGAYVEMSPTDKNSLDFYTKLGFAPIPRDEDDGRTFVGRNY</sequence>
<accession>A0A7R8W3R9</accession>
<feature type="region of interest" description="Disordered" evidence="8">
    <location>
        <begin position="1"/>
        <end position="20"/>
    </location>
</feature>
<dbReference type="SUPFAM" id="SSF51445">
    <property type="entry name" value="(Trans)glycosidases"/>
    <property type="match status" value="1"/>
</dbReference>
<evidence type="ECO:0000256" key="1">
    <source>
        <dbReference type="ARBA" id="ARBA00022801"/>
    </source>
</evidence>
<dbReference type="InterPro" id="IPR051822">
    <property type="entry name" value="Glycosyl_Hydrolase_84"/>
</dbReference>
<dbReference type="PANTHER" id="PTHR13170">
    <property type="entry name" value="O-GLCNACASE"/>
    <property type="match status" value="1"/>
</dbReference>
<evidence type="ECO:0000256" key="4">
    <source>
        <dbReference type="ARBA" id="ARBA00050933"/>
    </source>
</evidence>
<feature type="compositionally biased region" description="Acidic residues" evidence="8">
    <location>
        <begin position="311"/>
        <end position="322"/>
    </location>
</feature>
<gene>
    <name evidence="10" type="ORF">CTOB1V02_LOCUS2184</name>
</gene>
<dbReference type="InterPro" id="IPR017853">
    <property type="entry name" value="GH"/>
</dbReference>
<feature type="domain" description="GH84" evidence="9">
    <location>
        <begin position="28"/>
        <end position="303"/>
    </location>
</feature>
<keyword evidence="2" id="KW-0326">Glycosidase</keyword>
<reference evidence="10" key="1">
    <citation type="submission" date="2020-11" db="EMBL/GenBank/DDBJ databases">
        <authorList>
            <person name="Tran Van P."/>
        </authorList>
    </citation>
    <scope>NUCLEOTIDE SEQUENCE</scope>
</reference>
<dbReference type="PROSITE" id="PS52009">
    <property type="entry name" value="GH84"/>
    <property type="match status" value="1"/>
</dbReference>
<dbReference type="OrthoDB" id="9975416at2759"/>
<protein>
    <recommendedName>
        <fullName evidence="6">protein O-GlcNAcase</fullName>
        <ecNumber evidence="6">3.2.1.169</ecNumber>
    </recommendedName>
    <alternativeName>
        <fullName evidence="3">Beta-N-acetylhexosaminidase</fullName>
    </alternativeName>
    <alternativeName>
        <fullName evidence="7">Beta-hexosaminidase</fullName>
    </alternativeName>
</protein>
<dbReference type="Gene3D" id="1.20.58.240">
    <property type="entry name" value="STAT, domain 1"/>
    <property type="match status" value="1"/>
</dbReference>
<dbReference type="InterPro" id="IPR016181">
    <property type="entry name" value="Acyl_CoA_acyltransferase"/>
</dbReference>
<dbReference type="PANTHER" id="PTHR13170:SF16">
    <property type="entry name" value="PROTEIN O-GLCNACASE"/>
    <property type="match status" value="1"/>
</dbReference>
<dbReference type="SUPFAM" id="SSF55729">
    <property type="entry name" value="Acyl-CoA N-acyltransferases (Nat)"/>
    <property type="match status" value="1"/>
</dbReference>
<evidence type="ECO:0000256" key="3">
    <source>
        <dbReference type="ARBA" id="ARBA00030512"/>
    </source>
</evidence>
<name>A0A7R8W3R9_9CRUS</name>
<dbReference type="Pfam" id="PF07555">
    <property type="entry name" value="NAGidase"/>
    <property type="match status" value="1"/>
</dbReference>
<comment type="catalytic activity">
    <reaction evidence="5">
        <text>3-O-(N-acetyl-beta-D-glucosaminyl)-L-threonyl-[protein] + H2O = L-threonyl-[protein] + N-acetyl-D-glucosamine</text>
        <dbReference type="Rhea" id="RHEA:48892"/>
        <dbReference type="Rhea" id="RHEA-COMP:11060"/>
        <dbReference type="Rhea" id="RHEA-COMP:12252"/>
        <dbReference type="ChEBI" id="CHEBI:15377"/>
        <dbReference type="ChEBI" id="CHEBI:30013"/>
        <dbReference type="ChEBI" id="CHEBI:90840"/>
        <dbReference type="ChEBI" id="CHEBI:506227"/>
        <dbReference type="EC" id="3.2.1.169"/>
    </reaction>
</comment>
<dbReference type="Gene3D" id="3.40.630.30">
    <property type="match status" value="1"/>
</dbReference>
<dbReference type="EMBL" id="OB660330">
    <property type="protein sequence ID" value="CAD7224214.1"/>
    <property type="molecule type" value="Genomic_DNA"/>
</dbReference>
<dbReference type="FunFam" id="3.20.20.80:FF:000009">
    <property type="entry name" value="O-GlcNAcase BT_4395"/>
    <property type="match status" value="1"/>
</dbReference>
<organism evidence="10">
    <name type="scientific">Cyprideis torosa</name>
    <dbReference type="NCBI Taxonomy" id="163714"/>
    <lineage>
        <taxon>Eukaryota</taxon>
        <taxon>Metazoa</taxon>
        <taxon>Ecdysozoa</taxon>
        <taxon>Arthropoda</taxon>
        <taxon>Crustacea</taxon>
        <taxon>Oligostraca</taxon>
        <taxon>Ostracoda</taxon>
        <taxon>Podocopa</taxon>
        <taxon>Podocopida</taxon>
        <taxon>Cytherocopina</taxon>
        <taxon>Cytheroidea</taxon>
        <taxon>Cytherideidae</taxon>
        <taxon>Cyprideis</taxon>
    </lineage>
</organism>
<dbReference type="GO" id="GO:0009100">
    <property type="term" value="P:glycoprotein metabolic process"/>
    <property type="evidence" value="ECO:0007669"/>
    <property type="project" value="TreeGrafter"/>
</dbReference>
<evidence type="ECO:0000313" key="10">
    <source>
        <dbReference type="EMBL" id="CAD7224214.1"/>
    </source>
</evidence>
<dbReference type="GO" id="GO:0016231">
    <property type="term" value="F:beta-N-acetylglucosaminidase activity"/>
    <property type="evidence" value="ECO:0007669"/>
    <property type="project" value="TreeGrafter"/>
</dbReference>
<feature type="compositionally biased region" description="Polar residues" evidence="8">
    <location>
        <begin position="1"/>
        <end position="10"/>
    </location>
</feature>
<dbReference type="InterPro" id="IPR011496">
    <property type="entry name" value="O-GlcNAcase_cat"/>
</dbReference>
<evidence type="ECO:0000256" key="5">
    <source>
        <dbReference type="ARBA" id="ARBA00052136"/>
    </source>
</evidence>
<dbReference type="EC" id="3.2.1.169" evidence="6"/>
<evidence type="ECO:0000259" key="9">
    <source>
        <dbReference type="PROSITE" id="PS52009"/>
    </source>
</evidence>
<evidence type="ECO:0000256" key="6">
    <source>
        <dbReference type="ARBA" id="ARBA00066938"/>
    </source>
</evidence>